<evidence type="ECO:0000313" key="3">
    <source>
        <dbReference type="EMBL" id="AKG33361.1"/>
    </source>
</evidence>
<evidence type="ECO:0000256" key="2">
    <source>
        <dbReference type="SAM" id="Phobius"/>
    </source>
</evidence>
<dbReference type="SMR" id="A0A0F7CGB4"/>
<dbReference type="OrthoDB" id="2381253at2"/>
<gene>
    <name evidence="3" type="ORF">VK70_01005</name>
</gene>
<feature type="region of interest" description="Disordered" evidence="1">
    <location>
        <begin position="55"/>
        <end position="84"/>
    </location>
</feature>
<dbReference type="Proteomes" id="UP000034189">
    <property type="component" value="Chromosome"/>
</dbReference>
<feature type="compositionally biased region" description="Polar residues" evidence="1">
    <location>
        <begin position="62"/>
        <end position="76"/>
    </location>
</feature>
<sequence length="216" mass="24781">MRYKIAIGITLLGYLFPLTVTSRFLPGALNLIIPTLFALGSILYLYRTRRGKQGPFLPSKENLPQRTEQASTSPLNSAAEPDESDPFWRNICDYIHVLEEMIISEGQKNNLDSEIVEKSLSVLTRVLRLVPQLKMINNNDINHNLQRLVFKDINGVINPFLNLSAASKIQNRRLLLNGIRDINSKLSQYVETIEQKDLMELRTKIDIIQKRYRSVD</sequence>
<dbReference type="AlphaFoldDB" id="A0A0F7CGB4"/>
<dbReference type="PATRIC" id="fig|1333534.5.peg.221"/>
<evidence type="ECO:0000313" key="4">
    <source>
        <dbReference type="Proteomes" id="UP000034189"/>
    </source>
</evidence>
<proteinExistence type="predicted"/>
<protein>
    <recommendedName>
        <fullName evidence="5">5-bromo-4-chloroindolyl phosphate hydrolase</fullName>
    </recommendedName>
</protein>
<reference evidence="3 4" key="2">
    <citation type="journal article" date="2016" name="Genome Announc.">
        <title>Genome Sequence of a Gram-Positive Diazotroph, Paenibacillus durus Type Strain ATCC 35681.</title>
        <authorList>
            <person name="Halim M.A."/>
            <person name="Rahman A.Y."/>
            <person name="Sim K.S."/>
            <person name="Yam H.C."/>
            <person name="Rahim A.A."/>
            <person name="Ghazali A.H."/>
            <person name="Najimudin N."/>
        </authorList>
    </citation>
    <scope>NUCLEOTIDE SEQUENCE [LARGE SCALE GENOMIC DNA]</scope>
    <source>
        <strain evidence="3 4">ATCC 35681</strain>
    </source>
</reference>
<keyword evidence="2" id="KW-1133">Transmembrane helix</keyword>
<name>A0A0F7CGB4_PAEDU</name>
<reference evidence="3 4" key="1">
    <citation type="submission" date="2015-03" db="EMBL/GenBank/DDBJ databases">
        <authorList>
            <person name="Abdul Halim M."/>
        </authorList>
    </citation>
    <scope>NUCLEOTIDE SEQUENCE [LARGE SCALE GENOMIC DNA]</scope>
    <source>
        <strain evidence="3 4">ATCC 35681</strain>
    </source>
</reference>
<accession>A0A0F7CGB4</accession>
<dbReference type="RefSeq" id="WP_025697338.1">
    <property type="nucleotide sequence ID" value="NZ_ASQQ01000504.1"/>
</dbReference>
<keyword evidence="2" id="KW-0472">Membrane</keyword>
<feature type="transmembrane region" description="Helical" evidence="2">
    <location>
        <begin position="27"/>
        <end position="46"/>
    </location>
</feature>
<dbReference type="EMBL" id="CP011114">
    <property type="protein sequence ID" value="AKG33361.1"/>
    <property type="molecule type" value="Genomic_DNA"/>
</dbReference>
<evidence type="ECO:0000256" key="1">
    <source>
        <dbReference type="SAM" id="MobiDB-lite"/>
    </source>
</evidence>
<keyword evidence="2" id="KW-0812">Transmembrane</keyword>
<organism evidence="3 4">
    <name type="scientific">Paenibacillus durus ATCC 35681</name>
    <dbReference type="NCBI Taxonomy" id="1333534"/>
    <lineage>
        <taxon>Bacteria</taxon>
        <taxon>Bacillati</taxon>
        <taxon>Bacillota</taxon>
        <taxon>Bacilli</taxon>
        <taxon>Bacillales</taxon>
        <taxon>Paenibacillaceae</taxon>
        <taxon>Paenibacillus</taxon>
    </lineage>
</organism>
<dbReference type="HOGENOM" id="CLU_1184109_0_0_9"/>
<evidence type="ECO:0008006" key="5">
    <source>
        <dbReference type="Google" id="ProtNLM"/>
    </source>
</evidence>